<dbReference type="InterPro" id="IPR025110">
    <property type="entry name" value="AMP-bd_C"/>
</dbReference>
<comment type="caution">
    <text evidence="6">The sequence shown here is derived from an EMBL/GenBank/DDBJ whole genome shotgun (WGS) entry which is preliminary data.</text>
</comment>
<evidence type="ECO:0000256" key="2">
    <source>
        <dbReference type="ARBA" id="ARBA00022598"/>
    </source>
</evidence>
<evidence type="ECO:0000313" key="7">
    <source>
        <dbReference type="Proteomes" id="UP000518752"/>
    </source>
</evidence>
<dbReference type="InterPro" id="IPR000873">
    <property type="entry name" value="AMP-dep_synth/lig_dom"/>
</dbReference>
<dbReference type="Pfam" id="PF13193">
    <property type="entry name" value="AMP-binding_C"/>
    <property type="match status" value="1"/>
</dbReference>
<protein>
    <recommendedName>
        <fullName evidence="8">Acetyl-CoA synthetase-like protein</fullName>
    </recommendedName>
</protein>
<organism evidence="6 7">
    <name type="scientific">Collybiopsis confluens</name>
    <dbReference type="NCBI Taxonomy" id="2823264"/>
    <lineage>
        <taxon>Eukaryota</taxon>
        <taxon>Fungi</taxon>
        <taxon>Dikarya</taxon>
        <taxon>Basidiomycota</taxon>
        <taxon>Agaricomycotina</taxon>
        <taxon>Agaricomycetes</taxon>
        <taxon>Agaricomycetidae</taxon>
        <taxon>Agaricales</taxon>
        <taxon>Marasmiineae</taxon>
        <taxon>Omphalotaceae</taxon>
        <taxon>Collybiopsis</taxon>
    </lineage>
</organism>
<dbReference type="EMBL" id="JAACJN010000011">
    <property type="protein sequence ID" value="KAF5391089.1"/>
    <property type="molecule type" value="Genomic_DNA"/>
</dbReference>
<feature type="domain" description="AMP-dependent synthetase/ligase" evidence="4">
    <location>
        <begin position="53"/>
        <end position="435"/>
    </location>
</feature>
<keyword evidence="3" id="KW-1133">Transmembrane helix</keyword>
<dbReference type="Pfam" id="PF00501">
    <property type="entry name" value="AMP-binding"/>
    <property type="match status" value="1"/>
</dbReference>
<proteinExistence type="inferred from homology"/>
<dbReference type="GO" id="GO:0031956">
    <property type="term" value="F:medium-chain fatty acid-CoA ligase activity"/>
    <property type="evidence" value="ECO:0007669"/>
    <property type="project" value="TreeGrafter"/>
</dbReference>
<comment type="similarity">
    <text evidence="1">Belongs to the ATP-dependent AMP-binding enzyme family.</text>
</comment>
<dbReference type="InterPro" id="IPR042099">
    <property type="entry name" value="ANL_N_sf"/>
</dbReference>
<gene>
    <name evidence="6" type="ORF">D9757_003139</name>
</gene>
<keyword evidence="3" id="KW-0812">Transmembrane</keyword>
<dbReference type="GO" id="GO:0006631">
    <property type="term" value="P:fatty acid metabolic process"/>
    <property type="evidence" value="ECO:0007669"/>
    <property type="project" value="TreeGrafter"/>
</dbReference>
<dbReference type="SUPFAM" id="SSF56801">
    <property type="entry name" value="Acetyl-CoA synthetase-like"/>
    <property type="match status" value="1"/>
</dbReference>
<dbReference type="AlphaFoldDB" id="A0A8H5MEN9"/>
<evidence type="ECO:0000259" key="5">
    <source>
        <dbReference type="Pfam" id="PF13193"/>
    </source>
</evidence>
<evidence type="ECO:0000313" key="6">
    <source>
        <dbReference type="EMBL" id="KAF5391089.1"/>
    </source>
</evidence>
<feature type="domain" description="AMP-binding enzyme C-terminal" evidence="5">
    <location>
        <begin position="487"/>
        <end position="558"/>
    </location>
</feature>
<evidence type="ECO:0000259" key="4">
    <source>
        <dbReference type="Pfam" id="PF00501"/>
    </source>
</evidence>
<evidence type="ECO:0008006" key="8">
    <source>
        <dbReference type="Google" id="ProtNLM"/>
    </source>
</evidence>
<keyword evidence="2" id="KW-0436">Ligase</keyword>
<dbReference type="InterPro" id="IPR020845">
    <property type="entry name" value="AMP-binding_CS"/>
</dbReference>
<dbReference type="OrthoDB" id="10253115at2759"/>
<name>A0A8H5MEN9_9AGAR</name>
<sequence length="588" mass="64699">MSDRWIPKRDFAEVDKVLCAPGSLHEIQTRNVDGLIQKVYVNLPESARQFWLRAVQLHGEKTYVVFEGQRLTFKETGERAAKAASIFRSRYGVSKGSRVALCCRNYPEFLIAFWACHLLGVVTVLINALLPAEPLRYCITKCQCALLIVDAERADILSPFVLKLGMMGLRGSLVVDSQGNQRRSWPGMENWSPMTQTYTGDWTSVLKEDLKIYPEDDATIIFTSGTSGLPKGVLSTQRAFLSNIPNNMVGRARATLRRGEDLPSAPPSGPQPGILLPTPLFHVTGTSLMLTGATLGYKVILMRKWNVNEAARLIKQENVVMTGGVPSIVSDLVDSSASMVALQAIMFGGSAVSSSLLQRARRAFPTALMTQAYGLTETNATSVGISGEDWDLRQMSCGRALPTNDIMIMNGDIPCPTGTAGEIWIRGPNVMKCYWGDPIATNKVLTKDGWFKTGDVGYLNGEGFLYIKDRLKDIIIRGGENVDSVAVENALYEHEGVKEAAAVGVRDARLGELVAAFVTIKPAFKGKISPETLILPRFAVPEFVLIRDEDFSHTPSGKIIKTDLRKVAAEEWSKRTRRTEESAHRAKL</sequence>
<dbReference type="PANTHER" id="PTHR43201:SF5">
    <property type="entry name" value="MEDIUM-CHAIN ACYL-COA LIGASE ACSF2, MITOCHONDRIAL"/>
    <property type="match status" value="1"/>
</dbReference>
<keyword evidence="7" id="KW-1185">Reference proteome</keyword>
<feature type="transmembrane region" description="Helical" evidence="3">
    <location>
        <begin position="109"/>
        <end position="130"/>
    </location>
</feature>
<dbReference type="Proteomes" id="UP000518752">
    <property type="component" value="Unassembled WGS sequence"/>
</dbReference>
<dbReference type="PANTHER" id="PTHR43201">
    <property type="entry name" value="ACYL-COA SYNTHETASE"/>
    <property type="match status" value="1"/>
</dbReference>
<evidence type="ECO:0000256" key="1">
    <source>
        <dbReference type="ARBA" id="ARBA00006432"/>
    </source>
</evidence>
<evidence type="ECO:0000256" key="3">
    <source>
        <dbReference type="SAM" id="Phobius"/>
    </source>
</evidence>
<dbReference type="Gene3D" id="3.40.50.12780">
    <property type="entry name" value="N-terminal domain of ligase-like"/>
    <property type="match status" value="1"/>
</dbReference>
<dbReference type="Gene3D" id="3.30.300.30">
    <property type="match status" value="1"/>
</dbReference>
<dbReference type="PROSITE" id="PS00455">
    <property type="entry name" value="AMP_BINDING"/>
    <property type="match status" value="1"/>
</dbReference>
<reference evidence="6 7" key="1">
    <citation type="journal article" date="2020" name="ISME J.">
        <title>Uncovering the hidden diversity of litter-decomposition mechanisms in mushroom-forming fungi.</title>
        <authorList>
            <person name="Floudas D."/>
            <person name="Bentzer J."/>
            <person name="Ahren D."/>
            <person name="Johansson T."/>
            <person name="Persson P."/>
            <person name="Tunlid A."/>
        </authorList>
    </citation>
    <scope>NUCLEOTIDE SEQUENCE [LARGE SCALE GENOMIC DNA]</scope>
    <source>
        <strain evidence="6 7">CBS 406.79</strain>
    </source>
</reference>
<keyword evidence="3" id="KW-0472">Membrane</keyword>
<dbReference type="InterPro" id="IPR045851">
    <property type="entry name" value="AMP-bd_C_sf"/>
</dbReference>
<accession>A0A8H5MEN9</accession>